<organism evidence="2 3">
    <name type="scientific">Thermococcus peptonophilus</name>
    <dbReference type="NCBI Taxonomy" id="53952"/>
    <lineage>
        <taxon>Archaea</taxon>
        <taxon>Methanobacteriati</taxon>
        <taxon>Methanobacteriota</taxon>
        <taxon>Thermococci</taxon>
        <taxon>Thermococcales</taxon>
        <taxon>Thermococcaceae</taxon>
        <taxon>Thermococcus</taxon>
    </lineage>
</organism>
<evidence type="ECO:0008006" key="4">
    <source>
        <dbReference type="Google" id="ProtNLM"/>
    </source>
</evidence>
<keyword evidence="1" id="KW-0472">Membrane</keyword>
<accession>A0A142CX12</accession>
<proteinExistence type="predicted"/>
<keyword evidence="3" id="KW-1185">Reference proteome</keyword>
<keyword evidence="1" id="KW-1133">Transmembrane helix</keyword>
<sequence length="152" mass="16760">MQPDVFLYIISYAFLTTLAVLWFLVRVHPKLPSGIATGFVIFLSVILTFGVLTILEFAIAPIRSSSEQITISITYGLKISLIEETVKLTAVVLALLISREDARSVNSKLSLAFLSGFTLGCLRRFSTLQGRATPWLMHSCSSLPECSTRFSP</sequence>
<evidence type="ECO:0000256" key="1">
    <source>
        <dbReference type="SAM" id="Phobius"/>
    </source>
</evidence>
<name>A0A142CX12_9EURY</name>
<reference evidence="3" key="1">
    <citation type="submission" date="2016-03" db="EMBL/GenBank/DDBJ databases">
        <authorList>
            <person name="Oger P.M."/>
        </authorList>
    </citation>
    <scope>NUCLEOTIDE SEQUENCE [LARGE SCALE GENOMIC DNA]</scope>
    <source>
        <strain evidence="3">OG-1</strain>
    </source>
</reference>
<dbReference type="EMBL" id="CP014750">
    <property type="protein sequence ID" value="AMQ19314.1"/>
    <property type="molecule type" value="Genomic_DNA"/>
</dbReference>
<evidence type="ECO:0000313" key="3">
    <source>
        <dbReference type="Proteomes" id="UP000073604"/>
    </source>
</evidence>
<protein>
    <recommendedName>
        <fullName evidence="4">PrsW family intramembrane metalloprotease</fullName>
    </recommendedName>
</protein>
<dbReference type="AlphaFoldDB" id="A0A142CX12"/>
<evidence type="ECO:0000313" key="2">
    <source>
        <dbReference type="EMBL" id="AMQ19314.1"/>
    </source>
</evidence>
<feature type="transmembrane region" description="Helical" evidence="1">
    <location>
        <begin position="37"/>
        <end position="59"/>
    </location>
</feature>
<dbReference type="STRING" id="53952.A0127_09140"/>
<feature type="transmembrane region" description="Helical" evidence="1">
    <location>
        <begin position="6"/>
        <end position="25"/>
    </location>
</feature>
<dbReference type="RefSeq" id="WP_054841536.1">
    <property type="nucleotide sequence ID" value="NZ_CP014750.1"/>
</dbReference>
<dbReference type="KEGG" id="tpep:A0127_09140"/>
<keyword evidence="1" id="KW-0812">Transmembrane</keyword>
<dbReference type="Proteomes" id="UP000073604">
    <property type="component" value="Chromosome"/>
</dbReference>
<dbReference type="OrthoDB" id="102317at2157"/>
<gene>
    <name evidence="2" type="ORF">A0127_09140</name>
</gene>
<dbReference type="GeneID" id="27140710"/>